<dbReference type="OrthoDB" id="5068336at2"/>
<dbReference type="RefSeq" id="WP_119976185.1">
    <property type="nucleotide sequence ID" value="NZ_JBHSQA010000009.1"/>
</dbReference>
<protein>
    <submittedName>
        <fullName evidence="2">Uncharacterized protein</fullName>
    </submittedName>
</protein>
<evidence type="ECO:0000313" key="3">
    <source>
        <dbReference type="Proteomes" id="UP000272015"/>
    </source>
</evidence>
<keyword evidence="3" id="KW-1185">Reference proteome</keyword>
<keyword evidence="1" id="KW-0472">Membrane</keyword>
<gene>
    <name evidence="2" type="ORF">D6T64_18685</name>
</gene>
<name>A0A3A5MEW0_9MICO</name>
<accession>A0A3A5MEW0</accession>
<feature type="transmembrane region" description="Helical" evidence="1">
    <location>
        <begin position="57"/>
        <end position="78"/>
    </location>
</feature>
<keyword evidence="1" id="KW-1133">Transmembrane helix</keyword>
<feature type="transmembrane region" description="Helical" evidence="1">
    <location>
        <begin position="22"/>
        <end position="45"/>
    </location>
</feature>
<evidence type="ECO:0000313" key="2">
    <source>
        <dbReference type="EMBL" id="RJT85643.1"/>
    </source>
</evidence>
<dbReference type="Proteomes" id="UP000272015">
    <property type="component" value="Unassembled WGS sequence"/>
</dbReference>
<evidence type="ECO:0000256" key="1">
    <source>
        <dbReference type="SAM" id="Phobius"/>
    </source>
</evidence>
<sequence>MSEISGGASDPLPHGWARLDRAGWWATFAAGPGNVVLVAIVPINLGSAVARAVDISAWWGLLLAVGSIVPLVALLYFVQRLRYPQPWVNFDTGELRAGRRVVPLGTITWARLDMLDRQRSHTRMLTLRFGAESGPRASVRLRNRRGQTSAASVTAVVAEIIRRSTIAVPHSSDDPAGRFARYNFPGSLSRDDVLDVVLNPPTITDPAPVVTV</sequence>
<keyword evidence="1" id="KW-0812">Transmembrane</keyword>
<organism evidence="2 3">
    <name type="scientific">Cryobacterium melibiosiphilum</name>
    <dbReference type="NCBI Taxonomy" id="995039"/>
    <lineage>
        <taxon>Bacteria</taxon>
        <taxon>Bacillati</taxon>
        <taxon>Actinomycetota</taxon>
        <taxon>Actinomycetes</taxon>
        <taxon>Micrococcales</taxon>
        <taxon>Microbacteriaceae</taxon>
        <taxon>Cryobacterium</taxon>
    </lineage>
</organism>
<reference evidence="2 3" key="1">
    <citation type="submission" date="2018-09" db="EMBL/GenBank/DDBJ databases">
        <title>Novel species of Cryobacterium.</title>
        <authorList>
            <person name="Liu Q."/>
            <person name="Xin Y.-H."/>
        </authorList>
    </citation>
    <scope>NUCLEOTIDE SEQUENCE [LARGE SCALE GENOMIC DNA]</scope>
    <source>
        <strain evidence="2 3">Hh39</strain>
    </source>
</reference>
<dbReference type="EMBL" id="QZVS01000095">
    <property type="protein sequence ID" value="RJT85643.1"/>
    <property type="molecule type" value="Genomic_DNA"/>
</dbReference>
<proteinExistence type="predicted"/>
<comment type="caution">
    <text evidence="2">The sequence shown here is derived from an EMBL/GenBank/DDBJ whole genome shotgun (WGS) entry which is preliminary data.</text>
</comment>
<dbReference type="AlphaFoldDB" id="A0A3A5MEW0"/>